<dbReference type="EMBL" id="JBHTCM010000003">
    <property type="protein sequence ID" value="MFC7331562.1"/>
    <property type="molecule type" value="Genomic_DNA"/>
</dbReference>
<dbReference type="InterPro" id="IPR004623">
    <property type="entry name" value="KdpA"/>
</dbReference>
<evidence type="ECO:0000256" key="5">
    <source>
        <dbReference type="ARBA" id="ARBA00022958"/>
    </source>
</evidence>
<dbReference type="PANTHER" id="PTHR30607:SF2">
    <property type="entry name" value="POTASSIUM-TRANSPORTING ATPASE POTASSIUM-BINDING SUBUNIT"/>
    <property type="match status" value="1"/>
</dbReference>
<comment type="function">
    <text evidence="9">Part of the high-affinity ATP-driven potassium transport (or Kdp) system, which catalyzes the hydrolysis of ATP coupled with the electrogenic transport of potassium into the cytoplasm. This subunit binds the extracellular potassium ions and delivers the ions to the membrane domain of KdpB through an intramembrane tunnel.</text>
</comment>
<keyword evidence="1 9" id="KW-0813">Transport</keyword>
<evidence type="ECO:0000256" key="2">
    <source>
        <dbReference type="ARBA" id="ARBA00022475"/>
    </source>
</evidence>
<dbReference type="PIRSF" id="PIRSF001294">
    <property type="entry name" value="K_ATPaseA"/>
    <property type="match status" value="1"/>
</dbReference>
<feature type="transmembrane region" description="Helical" evidence="9">
    <location>
        <begin position="134"/>
        <end position="156"/>
    </location>
</feature>
<gene>
    <name evidence="9 10" type="primary">kdpA</name>
    <name evidence="10" type="ORF">ACFQPS_00170</name>
</gene>
<evidence type="ECO:0000256" key="1">
    <source>
        <dbReference type="ARBA" id="ARBA00022448"/>
    </source>
</evidence>
<comment type="similarity">
    <text evidence="9">Belongs to the KdpA family.</text>
</comment>
<keyword evidence="6 9" id="KW-1133">Transmembrane helix</keyword>
<feature type="transmembrane region" description="Helical" evidence="9">
    <location>
        <begin position="66"/>
        <end position="85"/>
    </location>
</feature>
<keyword evidence="4 9" id="KW-0812">Transmembrane</keyword>
<feature type="transmembrane region" description="Helical" evidence="9">
    <location>
        <begin position="531"/>
        <end position="554"/>
    </location>
</feature>
<accession>A0ABW2KQX3</accession>
<proteinExistence type="inferred from homology"/>
<keyword evidence="2 9" id="KW-1003">Cell membrane</keyword>
<evidence type="ECO:0000256" key="3">
    <source>
        <dbReference type="ARBA" id="ARBA00022538"/>
    </source>
</evidence>
<evidence type="ECO:0000256" key="9">
    <source>
        <dbReference type="HAMAP-Rule" id="MF_00275"/>
    </source>
</evidence>
<evidence type="ECO:0000256" key="7">
    <source>
        <dbReference type="ARBA" id="ARBA00023065"/>
    </source>
</evidence>
<dbReference type="Pfam" id="PF03814">
    <property type="entry name" value="KdpA"/>
    <property type="match status" value="1"/>
</dbReference>
<keyword evidence="3 9" id="KW-0633">Potassium transport</keyword>
<evidence type="ECO:0000313" key="10">
    <source>
        <dbReference type="EMBL" id="MFC7331562.1"/>
    </source>
</evidence>
<evidence type="ECO:0000256" key="4">
    <source>
        <dbReference type="ARBA" id="ARBA00022692"/>
    </source>
</evidence>
<keyword evidence="11" id="KW-1185">Reference proteome</keyword>
<dbReference type="Proteomes" id="UP001596456">
    <property type="component" value="Unassembled WGS sequence"/>
</dbReference>
<feature type="transmembrane region" description="Helical" evidence="9">
    <location>
        <begin position="177"/>
        <end position="198"/>
    </location>
</feature>
<keyword evidence="8 9" id="KW-0472">Membrane</keyword>
<reference evidence="11" key="1">
    <citation type="journal article" date="2019" name="Int. J. Syst. Evol. Microbiol.">
        <title>The Global Catalogue of Microorganisms (GCM) 10K type strain sequencing project: providing services to taxonomists for standard genome sequencing and annotation.</title>
        <authorList>
            <consortium name="The Broad Institute Genomics Platform"/>
            <consortium name="The Broad Institute Genome Sequencing Center for Infectious Disease"/>
            <person name="Wu L."/>
            <person name="Ma J."/>
        </authorList>
    </citation>
    <scope>NUCLEOTIDE SEQUENCE [LARGE SCALE GENOMIC DNA]</scope>
    <source>
        <strain evidence="11">CGMCC 1.16275</strain>
    </source>
</reference>
<feature type="transmembrane region" description="Helical" evidence="9">
    <location>
        <begin position="6"/>
        <end position="28"/>
    </location>
</feature>
<feature type="transmembrane region" description="Helical" evidence="9">
    <location>
        <begin position="377"/>
        <end position="402"/>
    </location>
</feature>
<evidence type="ECO:0000256" key="6">
    <source>
        <dbReference type="ARBA" id="ARBA00022989"/>
    </source>
</evidence>
<feature type="transmembrane region" description="Helical" evidence="9">
    <location>
        <begin position="496"/>
        <end position="519"/>
    </location>
</feature>
<sequence length="574" mass="60052">MTAEGLLQILLYLGLLAAVTPLLGRYMARVFEGERTLPGIVLGPLERGLYRIAGIDPRREQHWTGYTLALLSFNLLGLLLLYALLRFQAWLPLNPAGLGPVGPDLAFNTAVSFTTNTNWQSYGGETTLSYLSQMLGLTVQNFVSAATGIAVAIALIRGFARRSGKTIGNFWADLVRATLYVLLPFSFLGALVLVWQGVPQNFDAYVTATTLEGGSQVLAQGPAASQIAIKQLGSNGGGFFNVNSAHPYENPTALTNLLESFYLLMIAAAIVYSFGRMVGDTRQGRALWTAMFVLFVAGLAVTWWSEAQGNPAVTALGVETAAGGNMEGKEVRFGTALSALWAVATTAASNGSVNAMHDSFMPLGGMVPMLNMMLGEVIYGGVGAGLYGMLVFVILAVFIAGLMVGRTPEYLGKKIEAREIKLAVIAVLVFPLGILGGAALTAVVPQMLASVQDPGPHGLSEILYAYTSATGNNGSAFAGFGANTPWHNTGLGLAMLLGRFAVIVPTLAIAGSLVAKRAVPAGPGTFPTHGGLFIALLIATILIVGGLTFFPALALGPVAEHLSLNAGTLFGAVP</sequence>
<keyword evidence="7 9" id="KW-0406">Ion transport</keyword>
<organism evidence="10 11">
    <name type="scientific">Rhodocista pekingensis</name>
    <dbReference type="NCBI Taxonomy" id="201185"/>
    <lineage>
        <taxon>Bacteria</taxon>
        <taxon>Pseudomonadati</taxon>
        <taxon>Pseudomonadota</taxon>
        <taxon>Alphaproteobacteria</taxon>
        <taxon>Rhodospirillales</taxon>
        <taxon>Azospirillaceae</taxon>
        <taxon>Rhodocista</taxon>
    </lineage>
</organism>
<keyword evidence="5 9" id="KW-0630">Potassium</keyword>
<evidence type="ECO:0000313" key="11">
    <source>
        <dbReference type="Proteomes" id="UP001596456"/>
    </source>
</evidence>
<comment type="subcellular location">
    <subcellularLocation>
        <location evidence="9">Cell membrane</location>
        <topology evidence="9">Multi-pass membrane protein</topology>
    </subcellularLocation>
</comment>
<feature type="transmembrane region" description="Helical" evidence="9">
    <location>
        <begin position="422"/>
        <end position="444"/>
    </location>
</feature>
<dbReference type="HAMAP" id="MF_00275">
    <property type="entry name" value="KdpA"/>
    <property type="match status" value="1"/>
</dbReference>
<dbReference type="PANTHER" id="PTHR30607">
    <property type="entry name" value="POTASSIUM-TRANSPORTING ATPASE A CHAIN"/>
    <property type="match status" value="1"/>
</dbReference>
<feature type="transmembrane region" description="Helical" evidence="9">
    <location>
        <begin position="286"/>
        <end position="304"/>
    </location>
</feature>
<comment type="caution">
    <text evidence="10">The sequence shown here is derived from an EMBL/GenBank/DDBJ whole genome shotgun (WGS) entry which is preliminary data.</text>
</comment>
<comment type="subunit">
    <text evidence="9">The system is composed of three essential subunits: KdpA, KdpB and KdpC.</text>
</comment>
<name>A0ABW2KQX3_9PROT</name>
<feature type="transmembrane region" description="Helical" evidence="9">
    <location>
        <begin position="253"/>
        <end position="274"/>
    </location>
</feature>
<protein>
    <recommendedName>
        <fullName evidence="9">Potassium-transporting ATPase potassium-binding subunit</fullName>
    </recommendedName>
    <alternativeName>
        <fullName evidence="9">ATP phosphohydrolase [potassium-transporting] A chain</fullName>
    </alternativeName>
    <alternativeName>
        <fullName evidence="9">Potassium-binding and translocating subunit A</fullName>
    </alternativeName>
    <alternativeName>
        <fullName evidence="9">Potassium-translocating ATPase A chain</fullName>
    </alternativeName>
</protein>
<evidence type="ECO:0000256" key="8">
    <source>
        <dbReference type="ARBA" id="ARBA00023136"/>
    </source>
</evidence>
<dbReference type="NCBIfam" id="TIGR00680">
    <property type="entry name" value="kdpA"/>
    <property type="match status" value="1"/>
</dbReference>
<dbReference type="RefSeq" id="WP_377355416.1">
    <property type="nucleotide sequence ID" value="NZ_JBHTCM010000003.1"/>
</dbReference>